<evidence type="ECO:0008006" key="3">
    <source>
        <dbReference type="Google" id="ProtNLM"/>
    </source>
</evidence>
<sequence length="80" mass="9277">MPSKRSSSFNTKFGFIRFKRKEGIVAIEDLNGVLIRNFRMVVQFAKYSKDNVSRKLLVGEKKDNKASSLHTWQPKSDEIQ</sequence>
<accession>A0AAV6IV66</accession>
<evidence type="ECO:0000313" key="1">
    <source>
        <dbReference type="EMBL" id="KAG5532282.1"/>
    </source>
</evidence>
<protein>
    <recommendedName>
        <fullName evidence="3">RRM domain-containing protein</fullName>
    </recommendedName>
</protein>
<dbReference type="Proteomes" id="UP000823749">
    <property type="component" value="Chromosome 9"/>
</dbReference>
<evidence type="ECO:0000313" key="2">
    <source>
        <dbReference type="Proteomes" id="UP000823749"/>
    </source>
</evidence>
<keyword evidence="2" id="KW-1185">Reference proteome</keyword>
<comment type="caution">
    <text evidence="1">The sequence shown here is derived from an EMBL/GenBank/DDBJ whole genome shotgun (WGS) entry which is preliminary data.</text>
</comment>
<reference evidence="1" key="1">
    <citation type="submission" date="2020-08" db="EMBL/GenBank/DDBJ databases">
        <title>Plant Genome Project.</title>
        <authorList>
            <person name="Zhang R.-G."/>
        </authorList>
    </citation>
    <scope>NUCLEOTIDE SEQUENCE</scope>
    <source>
        <strain evidence="1">WSP0</strain>
        <tissue evidence="1">Leaf</tissue>
    </source>
</reference>
<proteinExistence type="predicted"/>
<name>A0AAV6IV66_9ERIC</name>
<dbReference type="InterPro" id="IPR035979">
    <property type="entry name" value="RBD_domain_sf"/>
</dbReference>
<gene>
    <name evidence="1" type="ORF">RHGRI_026795</name>
</gene>
<dbReference type="GO" id="GO:0003676">
    <property type="term" value="F:nucleic acid binding"/>
    <property type="evidence" value="ECO:0007669"/>
    <property type="project" value="InterPro"/>
</dbReference>
<dbReference type="EMBL" id="JACTNZ010000009">
    <property type="protein sequence ID" value="KAG5532282.1"/>
    <property type="molecule type" value="Genomic_DNA"/>
</dbReference>
<dbReference type="SUPFAM" id="SSF54928">
    <property type="entry name" value="RNA-binding domain, RBD"/>
    <property type="match status" value="1"/>
</dbReference>
<dbReference type="AlphaFoldDB" id="A0AAV6IV66"/>
<organism evidence="1 2">
    <name type="scientific">Rhododendron griersonianum</name>
    <dbReference type="NCBI Taxonomy" id="479676"/>
    <lineage>
        <taxon>Eukaryota</taxon>
        <taxon>Viridiplantae</taxon>
        <taxon>Streptophyta</taxon>
        <taxon>Embryophyta</taxon>
        <taxon>Tracheophyta</taxon>
        <taxon>Spermatophyta</taxon>
        <taxon>Magnoliopsida</taxon>
        <taxon>eudicotyledons</taxon>
        <taxon>Gunneridae</taxon>
        <taxon>Pentapetalae</taxon>
        <taxon>asterids</taxon>
        <taxon>Ericales</taxon>
        <taxon>Ericaceae</taxon>
        <taxon>Ericoideae</taxon>
        <taxon>Rhodoreae</taxon>
        <taxon>Rhododendron</taxon>
    </lineage>
</organism>